<evidence type="ECO:0000313" key="2">
    <source>
        <dbReference type="EMBL" id="KJH50632.1"/>
    </source>
</evidence>
<proteinExistence type="predicted"/>
<dbReference type="GO" id="GO:0032259">
    <property type="term" value="P:methylation"/>
    <property type="evidence" value="ECO:0007669"/>
    <property type="project" value="UniProtKB-KW"/>
</dbReference>
<name>A0A0D8Y378_DICVI</name>
<dbReference type="SUPFAM" id="SSF53335">
    <property type="entry name" value="S-adenosyl-L-methionine-dependent methyltransferases"/>
    <property type="match status" value="1"/>
</dbReference>
<gene>
    <name evidence="2" type="ORF">DICVIV_03224</name>
</gene>
<accession>A0A0D8Y378</accession>
<evidence type="ECO:0000313" key="3">
    <source>
        <dbReference type="Proteomes" id="UP000053766"/>
    </source>
</evidence>
<keyword evidence="2" id="KW-0808">Transferase</keyword>
<keyword evidence="3" id="KW-1185">Reference proteome</keyword>
<dbReference type="PANTHER" id="PTHR45581:SF3">
    <property type="entry name" value="METHYLTRANSFERASE DOMAIN-CONTAINING PROTEIN"/>
    <property type="match status" value="1"/>
</dbReference>
<dbReference type="OrthoDB" id="506498at2759"/>
<dbReference type="CDD" id="cd02440">
    <property type="entry name" value="AdoMet_MTases"/>
    <property type="match status" value="1"/>
</dbReference>
<dbReference type="AlphaFoldDB" id="A0A0D8Y378"/>
<dbReference type="InterPro" id="IPR029063">
    <property type="entry name" value="SAM-dependent_MTases_sf"/>
</dbReference>
<dbReference type="STRING" id="29172.A0A0D8Y378"/>
<keyword evidence="2" id="KW-0489">Methyltransferase</keyword>
<dbReference type="EMBL" id="KN716201">
    <property type="protein sequence ID" value="KJH50632.1"/>
    <property type="molecule type" value="Genomic_DNA"/>
</dbReference>
<reference evidence="3" key="2">
    <citation type="journal article" date="2016" name="Sci. Rep.">
        <title>Dictyocaulus viviparus genome, variome and transcriptome elucidate lungworm biology and support future intervention.</title>
        <authorList>
            <person name="McNulty S.N."/>
            <person name="Strube C."/>
            <person name="Rosa B.A."/>
            <person name="Martin J.C."/>
            <person name="Tyagi R."/>
            <person name="Choi Y.J."/>
            <person name="Wang Q."/>
            <person name="Hallsworth Pepin K."/>
            <person name="Zhang X."/>
            <person name="Ozersky P."/>
            <person name="Wilson R.K."/>
            <person name="Sternberg P.W."/>
            <person name="Gasser R.B."/>
            <person name="Mitreva M."/>
        </authorList>
    </citation>
    <scope>NUCLEOTIDE SEQUENCE [LARGE SCALE GENOMIC DNA]</scope>
    <source>
        <strain evidence="3">HannoverDv2000</strain>
    </source>
</reference>
<feature type="domain" description="Methyltransferase" evidence="1">
    <location>
        <begin position="19"/>
        <end position="109"/>
    </location>
</feature>
<dbReference type="Pfam" id="PF13847">
    <property type="entry name" value="Methyltransf_31"/>
    <property type="match status" value="1"/>
</dbReference>
<organism evidence="2 3">
    <name type="scientific">Dictyocaulus viviparus</name>
    <name type="common">Bovine lungworm</name>
    <dbReference type="NCBI Taxonomy" id="29172"/>
    <lineage>
        <taxon>Eukaryota</taxon>
        <taxon>Metazoa</taxon>
        <taxon>Ecdysozoa</taxon>
        <taxon>Nematoda</taxon>
        <taxon>Chromadorea</taxon>
        <taxon>Rhabditida</taxon>
        <taxon>Rhabditina</taxon>
        <taxon>Rhabditomorpha</taxon>
        <taxon>Strongyloidea</taxon>
        <taxon>Metastrongylidae</taxon>
        <taxon>Dictyocaulus</taxon>
    </lineage>
</organism>
<dbReference type="Proteomes" id="UP000053766">
    <property type="component" value="Unassembled WGS sequence"/>
</dbReference>
<dbReference type="GO" id="GO:0008168">
    <property type="term" value="F:methyltransferase activity"/>
    <property type="evidence" value="ECO:0007669"/>
    <property type="project" value="UniProtKB-KW"/>
</dbReference>
<dbReference type="Gene3D" id="3.40.50.150">
    <property type="entry name" value="Vaccinia Virus protein VP39"/>
    <property type="match status" value="1"/>
</dbReference>
<protein>
    <submittedName>
        <fullName evidence="2">Methyltransferase domain protein</fullName>
    </submittedName>
</protein>
<dbReference type="InterPro" id="IPR025714">
    <property type="entry name" value="Methyltranfer_dom"/>
</dbReference>
<sequence length="146" mass="16179">MRTRYKPVKPRFKERLEEGGMVCLDVGCGKGVHSALLAETYPNSNFSGIDITMEAVQSANQQRKSNGERFDNLAFFQMNAAQMDADWSEKFDLVTIFDACHDQMRPDLVNGTSNVFTDRNNIGSIAAQMYGCSLFHCLPVGSNSPG</sequence>
<dbReference type="PANTHER" id="PTHR45581">
    <property type="entry name" value="PROTEIN CBG10435"/>
    <property type="match status" value="1"/>
</dbReference>
<reference evidence="2 3" key="1">
    <citation type="submission" date="2013-11" db="EMBL/GenBank/DDBJ databases">
        <title>Draft genome of the bovine lungworm Dictyocaulus viviparus.</title>
        <authorList>
            <person name="Mitreva M."/>
        </authorList>
    </citation>
    <scope>NUCLEOTIDE SEQUENCE [LARGE SCALE GENOMIC DNA]</scope>
    <source>
        <strain evidence="2 3">HannoverDv2000</strain>
    </source>
</reference>
<evidence type="ECO:0000259" key="1">
    <source>
        <dbReference type="Pfam" id="PF13847"/>
    </source>
</evidence>